<dbReference type="SUPFAM" id="SSF47090">
    <property type="entry name" value="PGBD-like"/>
    <property type="match status" value="1"/>
</dbReference>
<evidence type="ECO:0000313" key="3">
    <source>
        <dbReference type="EMBL" id="TQS45901.1"/>
    </source>
</evidence>
<gene>
    <name evidence="3" type="ORF">FL583_05215</name>
</gene>
<dbReference type="Gene3D" id="1.10.101.10">
    <property type="entry name" value="PGBD-like superfamily/PGBD"/>
    <property type="match status" value="1"/>
</dbReference>
<dbReference type="InterPro" id="IPR002477">
    <property type="entry name" value="Peptidoglycan-bd-like"/>
</dbReference>
<name>A0A545AX93_9ACTN</name>
<evidence type="ECO:0000256" key="1">
    <source>
        <dbReference type="SAM" id="SignalP"/>
    </source>
</evidence>
<feature type="signal peptide" evidence="1">
    <location>
        <begin position="1"/>
        <end position="39"/>
    </location>
</feature>
<evidence type="ECO:0000259" key="2">
    <source>
        <dbReference type="Pfam" id="PF01471"/>
    </source>
</evidence>
<dbReference type="InterPro" id="IPR036365">
    <property type="entry name" value="PGBD-like_sf"/>
</dbReference>
<accession>A0A545AX93</accession>
<dbReference type="OrthoDB" id="9815541at2"/>
<dbReference type="InterPro" id="IPR036366">
    <property type="entry name" value="PGBDSf"/>
</dbReference>
<evidence type="ECO:0000313" key="4">
    <source>
        <dbReference type="Proteomes" id="UP000317982"/>
    </source>
</evidence>
<comment type="caution">
    <text evidence="3">The sequence shown here is derived from an EMBL/GenBank/DDBJ whole genome shotgun (WGS) entry which is preliminary data.</text>
</comment>
<dbReference type="AlphaFoldDB" id="A0A545AX93"/>
<feature type="chain" id="PRO_5021913093" evidence="1">
    <location>
        <begin position="40"/>
        <end position="127"/>
    </location>
</feature>
<keyword evidence="1" id="KW-0732">Signal</keyword>
<dbReference type="Pfam" id="PF01471">
    <property type="entry name" value="PG_binding_1"/>
    <property type="match status" value="1"/>
</dbReference>
<keyword evidence="4" id="KW-1185">Reference proteome</keyword>
<dbReference type="InParanoid" id="A0A545AX93"/>
<protein>
    <submittedName>
        <fullName evidence="3">Peptidoglycan-binding protein</fullName>
    </submittedName>
</protein>
<dbReference type="EMBL" id="VIRS01000003">
    <property type="protein sequence ID" value="TQS45901.1"/>
    <property type="molecule type" value="Genomic_DNA"/>
</dbReference>
<reference evidence="3 4" key="1">
    <citation type="submission" date="2019-07" db="EMBL/GenBank/DDBJ databases">
        <title>Cryptosporangium phraense sp. nov., isolated from plant litter.</title>
        <authorList>
            <person name="Suriyachadkun C."/>
        </authorList>
    </citation>
    <scope>NUCLEOTIDE SEQUENCE [LARGE SCALE GENOMIC DNA]</scope>
    <source>
        <strain evidence="3 4">A-T 5661</strain>
    </source>
</reference>
<organism evidence="3 4">
    <name type="scientific">Cryptosporangium phraense</name>
    <dbReference type="NCBI Taxonomy" id="2593070"/>
    <lineage>
        <taxon>Bacteria</taxon>
        <taxon>Bacillati</taxon>
        <taxon>Actinomycetota</taxon>
        <taxon>Actinomycetes</taxon>
        <taxon>Cryptosporangiales</taxon>
        <taxon>Cryptosporangiaceae</taxon>
        <taxon>Cryptosporangium</taxon>
    </lineage>
</organism>
<sequence>MKTFSGRFRRGMKLGTAALFAVSLFAGVGALAVPSAAQAQISLQCRYTAAEPTLRQGSSGTAVRQLQCELNNSLWYTQVTVDGSFGPATAAAVRTLQSCTGLAVDGIVGPQTWSTLNTHTVGHYVYC</sequence>
<proteinExistence type="predicted"/>
<dbReference type="Proteomes" id="UP000317982">
    <property type="component" value="Unassembled WGS sequence"/>
</dbReference>
<feature type="domain" description="Peptidoglycan binding-like" evidence="2">
    <location>
        <begin position="59"/>
        <end position="116"/>
    </location>
</feature>